<organism evidence="2 3">
    <name type="scientific">Stylosanthes scabra</name>
    <dbReference type="NCBI Taxonomy" id="79078"/>
    <lineage>
        <taxon>Eukaryota</taxon>
        <taxon>Viridiplantae</taxon>
        <taxon>Streptophyta</taxon>
        <taxon>Embryophyta</taxon>
        <taxon>Tracheophyta</taxon>
        <taxon>Spermatophyta</taxon>
        <taxon>Magnoliopsida</taxon>
        <taxon>eudicotyledons</taxon>
        <taxon>Gunneridae</taxon>
        <taxon>Pentapetalae</taxon>
        <taxon>rosids</taxon>
        <taxon>fabids</taxon>
        <taxon>Fabales</taxon>
        <taxon>Fabaceae</taxon>
        <taxon>Papilionoideae</taxon>
        <taxon>50 kb inversion clade</taxon>
        <taxon>dalbergioids sensu lato</taxon>
        <taxon>Dalbergieae</taxon>
        <taxon>Pterocarpus clade</taxon>
        <taxon>Stylosanthes</taxon>
    </lineage>
</organism>
<protein>
    <submittedName>
        <fullName evidence="2">Uncharacterized protein</fullName>
    </submittedName>
</protein>
<accession>A0ABU6QTQ5</accession>
<dbReference type="EMBL" id="JASCZI010001752">
    <property type="protein sequence ID" value="MED6115435.1"/>
    <property type="molecule type" value="Genomic_DNA"/>
</dbReference>
<proteinExistence type="predicted"/>
<gene>
    <name evidence="2" type="ORF">PIB30_090504</name>
</gene>
<comment type="caution">
    <text evidence="2">The sequence shown here is derived from an EMBL/GenBank/DDBJ whole genome shotgun (WGS) entry which is preliminary data.</text>
</comment>
<feature type="non-terminal residue" evidence="2">
    <location>
        <position position="59"/>
    </location>
</feature>
<evidence type="ECO:0000313" key="2">
    <source>
        <dbReference type="EMBL" id="MED6115435.1"/>
    </source>
</evidence>
<evidence type="ECO:0000313" key="3">
    <source>
        <dbReference type="Proteomes" id="UP001341840"/>
    </source>
</evidence>
<evidence type="ECO:0000256" key="1">
    <source>
        <dbReference type="SAM" id="MobiDB-lite"/>
    </source>
</evidence>
<sequence length="59" mass="6335">MGDCLRDLVNPIAAVEQYLLESDTNKELDGGLADDETQTPLPISGIDTLDASNSKKKSK</sequence>
<dbReference type="Proteomes" id="UP001341840">
    <property type="component" value="Unassembled WGS sequence"/>
</dbReference>
<reference evidence="2 3" key="1">
    <citation type="journal article" date="2023" name="Plants (Basel)">
        <title>Bridging the Gap: Combining Genomics and Transcriptomics Approaches to Understand Stylosanthes scabra, an Orphan Legume from the Brazilian Caatinga.</title>
        <authorList>
            <person name="Ferreira-Neto J.R.C."/>
            <person name="da Silva M.D."/>
            <person name="Binneck E."/>
            <person name="de Melo N.F."/>
            <person name="da Silva R.H."/>
            <person name="de Melo A.L.T.M."/>
            <person name="Pandolfi V."/>
            <person name="Bustamante F.O."/>
            <person name="Brasileiro-Vidal A.C."/>
            <person name="Benko-Iseppon A.M."/>
        </authorList>
    </citation>
    <scope>NUCLEOTIDE SEQUENCE [LARGE SCALE GENOMIC DNA]</scope>
    <source>
        <tissue evidence="2">Leaves</tissue>
    </source>
</reference>
<name>A0ABU6QTQ5_9FABA</name>
<feature type="region of interest" description="Disordered" evidence="1">
    <location>
        <begin position="27"/>
        <end position="59"/>
    </location>
</feature>
<keyword evidence="3" id="KW-1185">Reference proteome</keyword>